<protein>
    <submittedName>
        <fullName evidence="5">AraC family transcriptional regulator</fullName>
    </submittedName>
</protein>
<keyword evidence="3" id="KW-0804">Transcription</keyword>
<accession>A0A5N8VTY8</accession>
<dbReference type="Gene3D" id="1.10.10.60">
    <property type="entry name" value="Homeodomain-like"/>
    <property type="match status" value="1"/>
</dbReference>
<evidence type="ECO:0000259" key="4">
    <source>
        <dbReference type="PROSITE" id="PS01124"/>
    </source>
</evidence>
<reference evidence="5 6" key="1">
    <citation type="submission" date="2019-07" db="EMBL/GenBank/DDBJ databases">
        <title>New species of Amycolatopsis and Streptomyces.</title>
        <authorList>
            <person name="Duangmal K."/>
            <person name="Teo W.F.A."/>
            <person name="Lipun K."/>
        </authorList>
    </citation>
    <scope>NUCLEOTIDE SEQUENCE [LARGE SCALE GENOMIC DNA]</scope>
    <source>
        <strain evidence="5 6">TISTR 2346</strain>
    </source>
</reference>
<evidence type="ECO:0000313" key="5">
    <source>
        <dbReference type="EMBL" id="MPY38449.1"/>
    </source>
</evidence>
<feature type="domain" description="HTH araC/xylS-type" evidence="4">
    <location>
        <begin position="1"/>
        <end position="76"/>
    </location>
</feature>
<evidence type="ECO:0000313" key="6">
    <source>
        <dbReference type="Proteomes" id="UP000326979"/>
    </source>
</evidence>
<dbReference type="OrthoDB" id="9799345at2"/>
<dbReference type="AlphaFoldDB" id="A0A5N8VTY8"/>
<name>A0A5N8VTY8_9ACTN</name>
<organism evidence="5 6">
    <name type="scientific">Streptomyces phyllanthi</name>
    <dbReference type="NCBI Taxonomy" id="1803180"/>
    <lineage>
        <taxon>Bacteria</taxon>
        <taxon>Bacillati</taxon>
        <taxon>Actinomycetota</taxon>
        <taxon>Actinomycetes</taxon>
        <taxon>Kitasatosporales</taxon>
        <taxon>Streptomycetaceae</taxon>
        <taxon>Streptomyces</taxon>
    </lineage>
</organism>
<keyword evidence="2" id="KW-0238">DNA-binding</keyword>
<dbReference type="PROSITE" id="PS01124">
    <property type="entry name" value="HTH_ARAC_FAMILY_2"/>
    <property type="match status" value="1"/>
</dbReference>
<dbReference type="SMART" id="SM00342">
    <property type="entry name" value="HTH_ARAC"/>
    <property type="match status" value="1"/>
</dbReference>
<dbReference type="EMBL" id="VJZE01000001">
    <property type="protein sequence ID" value="MPY38449.1"/>
    <property type="molecule type" value="Genomic_DNA"/>
</dbReference>
<dbReference type="GO" id="GO:0043565">
    <property type="term" value="F:sequence-specific DNA binding"/>
    <property type="evidence" value="ECO:0007669"/>
    <property type="project" value="InterPro"/>
</dbReference>
<dbReference type="InterPro" id="IPR009057">
    <property type="entry name" value="Homeodomain-like_sf"/>
</dbReference>
<gene>
    <name evidence="5" type="ORF">FNH04_00245</name>
</gene>
<dbReference type="Proteomes" id="UP000326979">
    <property type="component" value="Unassembled WGS sequence"/>
</dbReference>
<sequence length="82" mass="8991">MGYSARTLSRATLAADGVTAKEFIDRRVLVEAKRLLAHSDESAARITGLLGFSSATNFSKFFHRHIGKSPLSFRRTLHGTQG</sequence>
<keyword evidence="1" id="KW-0805">Transcription regulation</keyword>
<dbReference type="PANTHER" id="PTHR43280">
    <property type="entry name" value="ARAC-FAMILY TRANSCRIPTIONAL REGULATOR"/>
    <property type="match status" value="1"/>
</dbReference>
<proteinExistence type="predicted"/>
<dbReference type="SUPFAM" id="SSF46689">
    <property type="entry name" value="Homeodomain-like"/>
    <property type="match status" value="1"/>
</dbReference>
<evidence type="ECO:0000256" key="3">
    <source>
        <dbReference type="ARBA" id="ARBA00023163"/>
    </source>
</evidence>
<evidence type="ECO:0000256" key="1">
    <source>
        <dbReference type="ARBA" id="ARBA00023015"/>
    </source>
</evidence>
<dbReference type="Pfam" id="PF12833">
    <property type="entry name" value="HTH_18"/>
    <property type="match status" value="1"/>
</dbReference>
<comment type="caution">
    <text evidence="5">The sequence shown here is derived from an EMBL/GenBank/DDBJ whole genome shotgun (WGS) entry which is preliminary data.</text>
</comment>
<evidence type="ECO:0000256" key="2">
    <source>
        <dbReference type="ARBA" id="ARBA00023125"/>
    </source>
</evidence>
<dbReference type="GO" id="GO:0003700">
    <property type="term" value="F:DNA-binding transcription factor activity"/>
    <property type="evidence" value="ECO:0007669"/>
    <property type="project" value="InterPro"/>
</dbReference>
<keyword evidence="6" id="KW-1185">Reference proteome</keyword>
<dbReference type="PANTHER" id="PTHR43280:SF32">
    <property type="entry name" value="TRANSCRIPTIONAL REGULATORY PROTEIN"/>
    <property type="match status" value="1"/>
</dbReference>
<dbReference type="InterPro" id="IPR018060">
    <property type="entry name" value="HTH_AraC"/>
</dbReference>